<dbReference type="PANTHER" id="PTHR35005">
    <property type="entry name" value="3-DEHYDRO-SCYLLO-INOSOSE HYDROLASE"/>
    <property type="match status" value="1"/>
</dbReference>
<dbReference type="SUPFAM" id="SSF102215">
    <property type="entry name" value="Creatininase"/>
    <property type="match status" value="1"/>
</dbReference>
<dbReference type="InterPro" id="IPR024087">
    <property type="entry name" value="Creatininase-like_sf"/>
</dbReference>
<name>A0A267MN18_9FIRM</name>
<dbReference type="Pfam" id="PF02633">
    <property type="entry name" value="Creatininase"/>
    <property type="match status" value="1"/>
</dbReference>
<comment type="cofactor">
    <cofactor evidence="1">
        <name>Zn(2+)</name>
        <dbReference type="ChEBI" id="CHEBI:29105"/>
    </cofactor>
</comment>
<evidence type="ECO:0000256" key="2">
    <source>
        <dbReference type="ARBA" id="ARBA00022723"/>
    </source>
</evidence>
<evidence type="ECO:0008006" key="8">
    <source>
        <dbReference type="Google" id="ProtNLM"/>
    </source>
</evidence>
<dbReference type="Proteomes" id="UP000216024">
    <property type="component" value="Unassembled WGS sequence"/>
</dbReference>
<dbReference type="InterPro" id="IPR003785">
    <property type="entry name" value="Creatininase/forma_Hydrolase"/>
</dbReference>
<comment type="caution">
    <text evidence="6">The sequence shown here is derived from an EMBL/GenBank/DDBJ whole genome shotgun (WGS) entry which is preliminary data.</text>
</comment>
<dbReference type="Gene3D" id="3.40.50.10310">
    <property type="entry name" value="Creatininase"/>
    <property type="match status" value="1"/>
</dbReference>
<proteinExistence type="inferred from homology"/>
<keyword evidence="2" id="KW-0479">Metal-binding</keyword>
<dbReference type="AlphaFoldDB" id="A0A267MN18"/>
<evidence type="ECO:0000256" key="3">
    <source>
        <dbReference type="ARBA" id="ARBA00022801"/>
    </source>
</evidence>
<sequence length="272" mass="30535">MINGIFKDTMANMKWTEIKNLADKNALVLLPLGVIEEHGPQLCLGTDIYTAHIYCLAIKEKLEEKGHKVVIAPPFYWGVCQSTGGFVGSFQIRKETAKALISDILLSLSEFGFNNVFGVNAHGDIEHNIAIIEAFREAYEKLHINACYAFDEWRFPHFGLKLEESYLCPIKPQTINVSKTEIPDVHGGDIETAMIYEFYPTLVDVEKAKSLPPVTLDDNNGGDWLFGGHIKELSSQGYLGSPADFEYVDVQKNVDDYAYRISEAILRRIVKA</sequence>
<comment type="similarity">
    <text evidence="5">Belongs to the creatininase superfamily.</text>
</comment>
<keyword evidence="7" id="KW-1185">Reference proteome</keyword>
<keyword evidence="4" id="KW-0862">Zinc</keyword>
<accession>A0A267MN18</accession>
<dbReference type="GO" id="GO:0009231">
    <property type="term" value="P:riboflavin biosynthetic process"/>
    <property type="evidence" value="ECO:0007669"/>
    <property type="project" value="TreeGrafter"/>
</dbReference>
<evidence type="ECO:0000313" key="6">
    <source>
        <dbReference type="EMBL" id="PAB60318.1"/>
    </source>
</evidence>
<evidence type="ECO:0000313" key="7">
    <source>
        <dbReference type="Proteomes" id="UP000216024"/>
    </source>
</evidence>
<reference evidence="6 7" key="1">
    <citation type="submission" date="2017-06" db="EMBL/GenBank/DDBJ databases">
        <title>Draft genome sequence of anaerobic fermentative bacterium Anaeromicrobium sediminis DY2726D isolated from West Pacific Ocean sediments.</title>
        <authorList>
            <person name="Zeng X."/>
        </authorList>
    </citation>
    <scope>NUCLEOTIDE SEQUENCE [LARGE SCALE GENOMIC DNA]</scope>
    <source>
        <strain evidence="6 7">DY2726D</strain>
    </source>
</reference>
<dbReference type="PANTHER" id="PTHR35005:SF1">
    <property type="entry name" value="2-AMINO-5-FORMYLAMINO-6-RIBOSYLAMINOPYRIMIDIN-4(3H)-ONE 5'-MONOPHOSPHATE DEFORMYLASE"/>
    <property type="match status" value="1"/>
</dbReference>
<dbReference type="GO" id="GO:0016811">
    <property type="term" value="F:hydrolase activity, acting on carbon-nitrogen (but not peptide) bonds, in linear amides"/>
    <property type="evidence" value="ECO:0007669"/>
    <property type="project" value="TreeGrafter"/>
</dbReference>
<evidence type="ECO:0000256" key="5">
    <source>
        <dbReference type="ARBA" id="ARBA00024029"/>
    </source>
</evidence>
<dbReference type="RefSeq" id="WP_095131721.1">
    <property type="nucleotide sequence ID" value="NZ_NIBG01000003.1"/>
</dbReference>
<evidence type="ECO:0000256" key="4">
    <source>
        <dbReference type="ARBA" id="ARBA00022833"/>
    </source>
</evidence>
<gene>
    <name evidence="6" type="ORF">CCE28_05325</name>
</gene>
<keyword evidence="3" id="KW-0378">Hydrolase</keyword>
<organism evidence="6 7">
    <name type="scientific">Anaeromicrobium sediminis</name>
    <dbReference type="NCBI Taxonomy" id="1478221"/>
    <lineage>
        <taxon>Bacteria</taxon>
        <taxon>Bacillati</taxon>
        <taxon>Bacillota</taxon>
        <taxon>Clostridia</taxon>
        <taxon>Peptostreptococcales</taxon>
        <taxon>Thermotaleaceae</taxon>
        <taxon>Anaeromicrobium</taxon>
    </lineage>
</organism>
<dbReference type="OrthoDB" id="9801445at2"/>
<dbReference type="EMBL" id="NIBG01000003">
    <property type="protein sequence ID" value="PAB60318.1"/>
    <property type="molecule type" value="Genomic_DNA"/>
</dbReference>
<evidence type="ECO:0000256" key="1">
    <source>
        <dbReference type="ARBA" id="ARBA00001947"/>
    </source>
</evidence>
<protein>
    <recommendedName>
        <fullName evidence="8">Creatinine amidohydrolase</fullName>
    </recommendedName>
</protein>
<dbReference type="GO" id="GO:0046872">
    <property type="term" value="F:metal ion binding"/>
    <property type="evidence" value="ECO:0007669"/>
    <property type="project" value="UniProtKB-KW"/>
</dbReference>